<proteinExistence type="predicted"/>
<protein>
    <submittedName>
        <fullName evidence="1">Uncharacterized protein</fullName>
    </submittedName>
</protein>
<dbReference type="AlphaFoldDB" id="A0A6M0RFH1"/>
<keyword evidence="2" id="KW-1185">Reference proteome</keyword>
<evidence type="ECO:0000313" key="1">
    <source>
        <dbReference type="EMBL" id="NEZ54964.1"/>
    </source>
</evidence>
<accession>A0A6M0RFH1</accession>
<evidence type="ECO:0000313" key="2">
    <source>
        <dbReference type="Proteomes" id="UP000481033"/>
    </source>
</evidence>
<gene>
    <name evidence="1" type="ORF">DXZ20_04510</name>
</gene>
<comment type="caution">
    <text evidence="1">The sequence shown here is derived from an EMBL/GenBank/DDBJ whole genome shotgun (WGS) entry which is preliminary data.</text>
</comment>
<name>A0A6M0RFH1_9CYAN</name>
<dbReference type="EMBL" id="QXHD01000004">
    <property type="protein sequence ID" value="NEZ54964.1"/>
    <property type="molecule type" value="Genomic_DNA"/>
</dbReference>
<dbReference type="Proteomes" id="UP000481033">
    <property type="component" value="Unassembled WGS sequence"/>
</dbReference>
<reference evidence="1 2" key="1">
    <citation type="journal article" date="2020" name="Microb. Ecol.">
        <title>Ecogenomics of the Marine Benthic Filamentous Cyanobacterium Adonisia.</title>
        <authorList>
            <person name="Walter J.M."/>
            <person name="Coutinho F.H."/>
            <person name="Leomil L."/>
            <person name="Hargreaves P.I."/>
            <person name="Campeao M.E."/>
            <person name="Vieira V.V."/>
            <person name="Silva B.S."/>
            <person name="Fistarol G.O."/>
            <person name="Salomon P.S."/>
            <person name="Sawabe T."/>
            <person name="Mino S."/>
            <person name="Hosokawa M."/>
            <person name="Miyashita H."/>
            <person name="Maruyama F."/>
            <person name="van Verk M.C."/>
            <person name="Dutilh B.E."/>
            <person name="Thompson C.C."/>
            <person name="Thompson F.L."/>
        </authorList>
    </citation>
    <scope>NUCLEOTIDE SEQUENCE [LARGE SCALE GENOMIC DNA]</scope>
    <source>
        <strain evidence="1 2">CCMR0081</strain>
    </source>
</reference>
<organism evidence="1 2">
    <name type="scientific">Adonisia turfae CCMR0081</name>
    <dbReference type="NCBI Taxonomy" id="2292702"/>
    <lineage>
        <taxon>Bacteria</taxon>
        <taxon>Bacillati</taxon>
        <taxon>Cyanobacteriota</taxon>
        <taxon>Adonisia</taxon>
        <taxon>Adonisia turfae</taxon>
    </lineage>
</organism>
<sequence>MPLEVRGDCAAEIPPLTDMTIAADTIQRFASGANPVAAVARRCAYRLCDFGFGATTGTTQRIYELRQQGDRG</sequence>